<keyword evidence="4" id="KW-1185">Reference proteome</keyword>
<gene>
    <name evidence="3" type="ORF">Baya_4148</name>
</gene>
<protein>
    <submittedName>
        <fullName evidence="3">Putative 28S rRNA (Cytosine-C(5))-methyltransferase</fullName>
    </submittedName>
</protein>
<feature type="region of interest" description="Disordered" evidence="1">
    <location>
        <begin position="427"/>
        <end position="458"/>
    </location>
</feature>
<dbReference type="GO" id="GO:0008168">
    <property type="term" value="F:methyltransferase activity"/>
    <property type="evidence" value="ECO:0007669"/>
    <property type="project" value="UniProtKB-KW"/>
</dbReference>
<feature type="compositionally biased region" description="Low complexity" evidence="1">
    <location>
        <begin position="587"/>
        <end position="598"/>
    </location>
</feature>
<dbReference type="OrthoDB" id="6817893at2759"/>
<feature type="compositionally biased region" description="Polar residues" evidence="1">
    <location>
        <begin position="507"/>
        <end position="518"/>
    </location>
</feature>
<evidence type="ECO:0000313" key="3">
    <source>
        <dbReference type="EMBL" id="TSK87434.1"/>
    </source>
</evidence>
<feature type="compositionally biased region" description="Polar residues" evidence="1">
    <location>
        <begin position="553"/>
        <end position="573"/>
    </location>
</feature>
<feature type="region of interest" description="Disordered" evidence="1">
    <location>
        <begin position="504"/>
        <end position="598"/>
    </location>
</feature>
<sequence>MVKHGGPRRTASRSFRHPSRTESSSPLTPWTSQSPPTLGHDPSFILDWNPSNIPDKVFIDAAAVFQNAQQDKATARRIVGYGNRSNGISLKVKDEVWRRKAYELAFTTLKYQELLEDIMTDSGFYLSKPVPDDLMSLVAVMLYDMQDRKFLPRERPANGEMQEEVAKVREVENCLLRFKTKLAASLARCRIKHDLLSIDCMLPESIRQRQQRGSNLPVYAWINTLRTSTQEVCEVLKSSGFCQVKSITQLEGQTFCEDIHCLDLLDKSCCVGPSMLRTLLIPDGDVIVAGLFSAASVAHTAAIVAAAHSRMQPVPHSSKQARSSTRVLVCVGENCRMDELQEVLSRMGCSNVKLLPEALHTLDVCDARLQKVRLILLTPQCSLSAVSNPVDYLLQENRIPKVRAVVYSTCSTLPEENEDVVRSALTATEQDSSKLQPFTLGHPSLLHHDKEDGSGDKKTDFFKLEASDQSNGCFLAVLAHQPEPEVTETPQEVIARATASGLLAGIQTAQPTKNQGRGRNTRKGPASQSRQRPRVSGNSQSQVTEFLNREAKVNSSTPAAAQKRTNGVLSSWGKSKPTPQPLCKPVSSSTSSILSNPSHTSFIRGPTASSSSIGLVSFTGPTPGITNTASSLLSNTAHTSSTTGSALISTGSAGSINRLTITSLSKGPALSYRTLNRTNVRQVDGPAAPSLVPLRGRQEVLRPVLISFPPPQFPSLCPASGTVKIRTPKNWRNCSRPAPLTQPRSLRPWF</sequence>
<feature type="compositionally biased region" description="Polar residues" evidence="1">
    <location>
        <begin position="427"/>
        <end position="436"/>
    </location>
</feature>
<dbReference type="InterPro" id="IPR049561">
    <property type="entry name" value="NSUN5_7_fdxn-like"/>
</dbReference>
<feature type="domain" description="NOL1/NOP2/NSUN 5/7 ferredoxin-like" evidence="2">
    <location>
        <begin position="217"/>
        <end position="265"/>
    </location>
</feature>
<dbReference type="Proteomes" id="UP000319801">
    <property type="component" value="Unassembled WGS sequence"/>
</dbReference>
<dbReference type="GO" id="GO:0032259">
    <property type="term" value="P:methylation"/>
    <property type="evidence" value="ECO:0007669"/>
    <property type="project" value="UniProtKB-KW"/>
</dbReference>
<proteinExistence type="predicted"/>
<dbReference type="InterPro" id="IPR029063">
    <property type="entry name" value="SAM-dependent_MTases_sf"/>
</dbReference>
<dbReference type="PANTHER" id="PTHR14663">
    <property type="entry name" value="METHYLTRANSFERASE NSUN7-RELATED"/>
    <property type="match status" value="1"/>
</dbReference>
<dbReference type="Gene3D" id="3.30.70.1170">
    <property type="entry name" value="Sun protein, domain 3"/>
    <property type="match status" value="1"/>
</dbReference>
<reference evidence="3 4" key="1">
    <citation type="journal article" date="2019" name="Genome Biol. Evol.">
        <title>Whole-Genome Sequencing of the Giant Devil Catfish, Bagarius yarrelli.</title>
        <authorList>
            <person name="Jiang W."/>
            <person name="Lv Y."/>
            <person name="Cheng L."/>
            <person name="Yang K."/>
            <person name="Chao B."/>
            <person name="Wang X."/>
            <person name="Li Y."/>
            <person name="Pan X."/>
            <person name="You X."/>
            <person name="Zhang Y."/>
            <person name="Yang J."/>
            <person name="Li J."/>
            <person name="Zhang X."/>
            <person name="Liu S."/>
            <person name="Sun C."/>
            <person name="Yang J."/>
            <person name="Shi Q."/>
        </authorList>
    </citation>
    <scope>NUCLEOTIDE SEQUENCE [LARGE SCALE GENOMIC DNA]</scope>
    <source>
        <strain evidence="3">JWS20170419001</strain>
        <tissue evidence="3">Muscle</tissue>
    </source>
</reference>
<dbReference type="EMBL" id="VCAZ01000022">
    <property type="protein sequence ID" value="TSK87434.1"/>
    <property type="molecule type" value="Genomic_DNA"/>
</dbReference>
<dbReference type="SUPFAM" id="SSF53335">
    <property type="entry name" value="S-adenosyl-L-methionine-dependent methyltransferases"/>
    <property type="match status" value="1"/>
</dbReference>
<keyword evidence="3" id="KW-0808">Transferase</keyword>
<evidence type="ECO:0000313" key="4">
    <source>
        <dbReference type="Proteomes" id="UP000319801"/>
    </source>
</evidence>
<dbReference type="InterPro" id="IPR042620">
    <property type="entry name" value="NSUN7"/>
</dbReference>
<dbReference type="Pfam" id="PF21148">
    <property type="entry name" value="NSUN5_fdxn-like"/>
    <property type="match status" value="1"/>
</dbReference>
<feature type="compositionally biased region" description="Basic and acidic residues" evidence="1">
    <location>
        <begin position="446"/>
        <end position="458"/>
    </location>
</feature>
<accession>A0A556TVK2</accession>
<name>A0A556TVK2_BAGYA</name>
<dbReference type="AlphaFoldDB" id="A0A556TVK2"/>
<feature type="compositionally biased region" description="Polar residues" evidence="1">
    <location>
        <begin position="526"/>
        <end position="545"/>
    </location>
</feature>
<evidence type="ECO:0000256" key="1">
    <source>
        <dbReference type="SAM" id="MobiDB-lite"/>
    </source>
</evidence>
<feature type="region of interest" description="Disordered" evidence="1">
    <location>
        <begin position="1"/>
        <end position="36"/>
    </location>
</feature>
<feature type="compositionally biased region" description="Basic residues" evidence="1">
    <location>
        <begin position="1"/>
        <end position="18"/>
    </location>
</feature>
<evidence type="ECO:0000259" key="2">
    <source>
        <dbReference type="Pfam" id="PF21148"/>
    </source>
</evidence>
<comment type="caution">
    <text evidence="3">The sequence shown here is derived from an EMBL/GenBank/DDBJ whole genome shotgun (WGS) entry which is preliminary data.</text>
</comment>
<keyword evidence="3" id="KW-0489">Methyltransferase</keyword>
<dbReference type="PANTHER" id="PTHR14663:SF2">
    <property type="entry name" value="METHYLTRANSFERASE NSUN7-RELATED"/>
    <property type="match status" value="1"/>
</dbReference>
<dbReference type="Gene3D" id="3.40.50.150">
    <property type="entry name" value="Vaccinia Virus protein VP39"/>
    <property type="match status" value="1"/>
</dbReference>
<organism evidence="3 4">
    <name type="scientific">Bagarius yarrelli</name>
    <name type="common">Goonch</name>
    <name type="synonym">Bagrus yarrelli</name>
    <dbReference type="NCBI Taxonomy" id="175774"/>
    <lineage>
        <taxon>Eukaryota</taxon>
        <taxon>Metazoa</taxon>
        <taxon>Chordata</taxon>
        <taxon>Craniata</taxon>
        <taxon>Vertebrata</taxon>
        <taxon>Euteleostomi</taxon>
        <taxon>Actinopterygii</taxon>
        <taxon>Neopterygii</taxon>
        <taxon>Teleostei</taxon>
        <taxon>Ostariophysi</taxon>
        <taxon>Siluriformes</taxon>
        <taxon>Sisoridae</taxon>
        <taxon>Sisorinae</taxon>
        <taxon>Bagarius</taxon>
    </lineage>
</organism>
<feature type="compositionally biased region" description="Polar residues" evidence="1">
    <location>
        <begin position="21"/>
        <end position="36"/>
    </location>
</feature>